<feature type="transmembrane region" description="Helical" evidence="6">
    <location>
        <begin position="175"/>
        <end position="196"/>
    </location>
</feature>
<accession>A0A2S8GMG9</accession>
<dbReference type="OrthoDB" id="9806211at2"/>
<keyword evidence="5 6" id="KW-0472">Membrane</keyword>
<evidence type="ECO:0000256" key="6">
    <source>
        <dbReference type="SAM" id="Phobius"/>
    </source>
</evidence>
<dbReference type="EMBL" id="PUHZ01000014">
    <property type="protein sequence ID" value="PQO45608.1"/>
    <property type="molecule type" value="Genomic_DNA"/>
</dbReference>
<dbReference type="Pfam" id="PF03741">
    <property type="entry name" value="TerC"/>
    <property type="match status" value="1"/>
</dbReference>
<comment type="caution">
    <text evidence="7">The sequence shown here is derived from an EMBL/GenBank/DDBJ whole genome shotgun (WGS) entry which is preliminary data.</text>
</comment>
<dbReference type="Proteomes" id="UP000237819">
    <property type="component" value="Unassembled WGS sequence"/>
</dbReference>
<keyword evidence="3 6" id="KW-0812">Transmembrane</keyword>
<evidence type="ECO:0000256" key="4">
    <source>
        <dbReference type="ARBA" id="ARBA00022989"/>
    </source>
</evidence>
<organism evidence="7 8">
    <name type="scientific">Blastopirellula marina</name>
    <dbReference type="NCBI Taxonomy" id="124"/>
    <lineage>
        <taxon>Bacteria</taxon>
        <taxon>Pseudomonadati</taxon>
        <taxon>Planctomycetota</taxon>
        <taxon>Planctomycetia</taxon>
        <taxon>Pirellulales</taxon>
        <taxon>Pirellulaceae</taxon>
        <taxon>Blastopirellula</taxon>
    </lineage>
</organism>
<dbReference type="RefSeq" id="WP_105336099.1">
    <property type="nucleotide sequence ID" value="NZ_PUHZ01000014.1"/>
</dbReference>
<dbReference type="PANTHER" id="PTHR30238">
    <property type="entry name" value="MEMBRANE BOUND PREDICTED REDOX MODULATOR"/>
    <property type="match status" value="1"/>
</dbReference>
<comment type="similarity">
    <text evidence="2">Belongs to the TerC family.</text>
</comment>
<protein>
    <recommendedName>
        <fullName evidence="9">TerC family protein</fullName>
    </recommendedName>
</protein>
<proteinExistence type="inferred from homology"/>
<sequence length="275" mass="30196">MWEALIAVVALSAMEIVLGIDNIVFIAIVSARLPVEQRPNARRMGLLAALVMRIILLCTISWVMSLKTDIFEWTSVVGQAELLTEHPEMNGVTWKDIILFVGGLFLIWKSVGEIHEKLEDPDDSEEEAKPVQATFSGVILQIMALDVIFSLDSVITAVGMVKEEVSLFGTPISGIWLMIVAVLISVGVMITFANAISDFVERHPTLKMLALSFLILIGVMLVAEGAGAHFDKGYVYFAMAFALGVELLNLRVRTLRLTPIEKKRGQKKEKAGEGA</sequence>
<evidence type="ECO:0008006" key="9">
    <source>
        <dbReference type="Google" id="ProtNLM"/>
    </source>
</evidence>
<name>A0A2S8GMG9_9BACT</name>
<evidence type="ECO:0000256" key="5">
    <source>
        <dbReference type="ARBA" id="ARBA00023136"/>
    </source>
</evidence>
<evidence type="ECO:0000313" key="8">
    <source>
        <dbReference type="Proteomes" id="UP000237819"/>
    </source>
</evidence>
<dbReference type="AlphaFoldDB" id="A0A2S8GMG9"/>
<comment type="subcellular location">
    <subcellularLocation>
        <location evidence="1">Membrane</location>
        <topology evidence="1">Multi-pass membrane protein</topology>
    </subcellularLocation>
</comment>
<reference evidence="7 8" key="1">
    <citation type="submission" date="2018-02" db="EMBL/GenBank/DDBJ databases">
        <title>Comparative genomes isolates from brazilian mangrove.</title>
        <authorList>
            <person name="Araujo J.E."/>
            <person name="Taketani R.G."/>
            <person name="Silva M.C.P."/>
            <person name="Loureco M.V."/>
            <person name="Andreote F.D."/>
        </authorList>
    </citation>
    <scope>NUCLEOTIDE SEQUENCE [LARGE SCALE GENOMIC DNA]</scope>
    <source>
        <strain evidence="7 8">Nap-Phe MGV</strain>
    </source>
</reference>
<feature type="transmembrane region" description="Helical" evidence="6">
    <location>
        <begin position="234"/>
        <end position="252"/>
    </location>
</feature>
<feature type="transmembrane region" description="Helical" evidence="6">
    <location>
        <begin position="133"/>
        <end position="155"/>
    </location>
</feature>
<dbReference type="InterPro" id="IPR005496">
    <property type="entry name" value="Integral_membrane_TerC"/>
</dbReference>
<keyword evidence="4 6" id="KW-1133">Transmembrane helix</keyword>
<feature type="transmembrane region" description="Helical" evidence="6">
    <location>
        <begin position="45"/>
        <end position="64"/>
    </location>
</feature>
<evidence type="ECO:0000313" key="7">
    <source>
        <dbReference type="EMBL" id="PQO45608.1"/>
    </source>
</evidence>
<dbReference type="PANTHER" id="PTHR30238:SF4">
    <property type="entry name" value="SLL1022 PROTEIN"/>
    <property type="match status" value="1"/>
</dbReference>
<evidence type="ECO:0000256" key="2">
    <source>
        <dbReference type="ARBA" id="ARBA00007511"/>
    </source>
</evidence>
<evidence type="ECO:0000256" key="3">
    <source>
        <dbReference type="ARBA" id="ARBA00022692"/>
    </source>
</evidence>
<dbReference type="GO" id="GO:0016020">
    <property type="term" value="C:membrane"/>
    <property type="evidence" value="ECO:0007669"/>
    <property type="project" value="UniProtKB-SubCell"/>
</dbReference>
<feature type="transmembrane region" description="Helical" evidence="6">
    <location>
        <begin position="6"/>
        <end position="33"/>
    </location>
</feature>
<gene>
    <name evidence="7" type="ORF">C5Y93_14310</name>
</gene>
<evidence type="ECO:0000256" key="1">
    <source>
        <dbReference type="ARBA" id="ARBA00004141"/>
    </source>
</evidence>
<feature type="transmembrane region" description="Helical" evidence="6">
    <location>
        <begin position="208"/>
        <end position="228"/>
    </location>
</feature>